<evidence type="ECO:0000313" key="3">
    <source>
        <dbReference type="Proteomes" id="UP000070184"/>
    </source>
</evidence>
<gene>
    <name evidence="2" type="ORF">AKJ61_03045</name>
</gene>
<proteinExistence type="predicted"/>
<dbReference type="Proteomes" id="UP000070184">
    <property type="component" value="Unassembled WGS sequence"/>
</dbReference>
<dbReference type="EMBL" id="LHXK01000040">
    <property type="protein sequence ID" value="KXA89361.1"/>
    <property type="molecule type" value="Genomic_DNA"/>
</dbReference>
<comment type="caution">
    <text evidence="2">The sequence shown here is derived from an EMBL/GenBank/DDBJ whole genome shotgun (WGS) entry which is preliminary data.</text>
</comment>
<keyword evidence="3" id="KW-1185">Reference proteome</keyword>
<evidence type="ECO:0000313" key="2">
    <source>
        <dbReference type="EMBL" id="KXA89361.1"/>
    </source>
</evidence>
<reference evidence="2 3" key="1">
    <citation type="journal article" date="2016" name="Sci. Rep.">
        <title>Metabolic traits of an uncultured archaeal lineage -MSBL1- from brine pools of the Red Sea.</title>
        <authorList>
            <person name="Mwirichia R."/>
            <person name="Alam I."/>
            <person name="Rashid M."/>
            <person name="Vinu M."/>
            <person name="Ba-Alawi W."/>
            <person name="Anthony Kamau A."/>
            <person name="Kamanda Ngugi D."/>
            <person name="Goker M."/>
            <person name="Klenk H.P."/>
            <person name="Bajic V."/>
            <person name="Stingl U."/>
        </authorList>
    </citation>
    <scope>NUCLEOTIDE SEQUENCE [LARGE SCALE GENOMIC DNA]</scope>
    <source>
        <strain evidence="2">SCGC-AAA259B11</strain>
    </source>
</reference>
<evidence type="ECO:0000256" key="1">
    <source>
        <dbReference type="SAM" id="MobiDB-lite"/>
    </source>
</evidence>
<dbReference type="AlphaFoldDB" id="A0A133U5A9"/>
<feature type="region of interest" description="Disordered" evidence="1">
    <location>
        <begin position="1"/>
        <end position="20"/>
    </location>
</feature>
<sequence>MQGEDRFPLQRRGLEGSATPCGAAVARPKRFFRDPLSKYRSTCPGLKEDKMIMSKFSTRMRGG</sequence>
<protein>
    <submittedName>
        <fullName evidence="2">Uncharacterized protein</fullName>
    </submittedName>
</protein>
<name>A0A133U5A9_9EURY</name>
<feature type="compositionally biased region" description="Basic and acidic residues" evidence="1">
    <location>
        <begin position="1"/>
        <end position="14"/>
    </location>
</feature>
<accession>A0A133U5A9</accession>
<organism evidence="2 3">
    <name type="scientific">candidate division MSBL1 archaeon SCGC-AAA259B11</name>
    <dbReference type="NCBI Taxonomy" id="1698260"/>
    <lineage>
        <taxon>Archaea</taxon>
        <taxon>Methanobacteriati</taxon>
        <taxon>Methanobacteriota</taxon>
        <taxon>candidate division MSBL1</taxon>
    </lineage>
</organism>